<dbReference type="EMBL" id="KV722436">
    <property type="protein sequence ID" value="OCH89063.1"/>
    <property type="molecule type" value="Genomic_DNA"/>
</dbReference>
<reference evidence="3 4" key="1">
    <citation type="submission" date="2016-07" db="EMBL/GenBank/DDBJ databases">
        <title>Draft genome of the white-rot fungus Obba rivulosa 3A-2.</title>
        <authorList>
            <consortium name="DOE Joint Genome Institute"/>
            <person name="Miettinen O."/>
            <person name="Riley R."/>
            <person name="Acob R."/>
            <person name="Barry K."/>
            <person name="Cullen D."/>
            <person name="De Vries R."/>
            <person name="Hainaut M."/>
            <person name="Hatakka A."/>
            <person name="Henrissat B."/>
            <person name="Hilden K."/>
            <person name="Kuo R."/>
            <person name="Labutti K."/>
            <person name="Lipzen A."/>
            <person name="Makela M.R."/>
            <person name="Sandor L."/>
            <person name="Spatafora J.W."/>
            <person name="Grigoriev I.V."/>
            <person name="Hibbett D.S."/>
        </authorList>
    </citation>
    <scope>NUCLEOTIDE SEQUENCE [LARGE SCALE GENOMIC DNA]</scope>
    <source>
        <strain evidence="3 4">3A-2</strain>
    </source>
</reference>
<dbReference type="InterPro" id="IPR018627">
    <property type="entry name" value="ELP6"/>
</dbReference>
<evidence type="ECO:0008006" key="5">
    <source>
        <dbReference type="Google" id="ProtNLM"/>
    </source>
</evidence>
<dbReference type="PANTHER" id="PTHR16184">
    <property type="entry name" value="ELONGATOR COMPLEX PROTEIN 6"/>
    <property type="match status" value="1"/>
</dbReference>
<keyword evidence="4" id="KW-1185">Reference proteome</keyword>
<name>A0A8E2ARK0_9APHY</name>
<dbReference type="InterPro" id="IPR027417">
    <property type="entry name" value="P-loop_NTPase"/>
</dbReference>
<comment type="similarity">
    <text evidence="2">Belongs to the ELP6 family.</text>
</comment>
<dbReference type="AlphaFoldDB" id="A0A8E2ARK0"/>
<dbReference type="PANTHER" id="PTHR16184:SF6">
    <property type="entry name" value="ELONGATOR COMPLEX PROTEIN 6"/>
    <property type="match status" value="1"/>
</dbReference>
<dbReference type="Gene3D" id="3.40.50.300">
    <property type="entry name" value="P-loop containing nucleotide triphosphate hydrolases"/>
    <property type="match status" value="1"/>
</dbReference>
<evidence type="ECO:0000313" key="3">
    <source>
        <dbReference type="EMBL" id="OCH89063.1"/>
    </source>
</evidence>
<dbReference type="Proteomes" id="UP000250043">
    <property type="component" value="Unassembled WGS sequence"/>
</dbReference>
<dbReference type="GO" id="GO:0033588">
    <property type="term" value="C:elongator holoenzyme complex"/>
    <property type="evidence" value="ECO:0007669"/>
    <property type="project" value="InterPro"/>
</dbReference>
<accession>A0A8E2ARK0</accession>
<proteinExistence type="inferred from homology"/>
<dbReference type="UniPathway" id="UPA00988"/>
<protein>
    <recommendedName>
        <fullName evidence="5">Elongator complex protein 6</fullName>
    </recommendedName>
</protein>
<dbReference type="GO" id="GO:0002098">
    <property type="term" value="P:tRNA wobble uridine modification"/>
    <property type="evidence" value="ECO:0007669"/>
    <property type="project" value="InterPro"/>
</dbReference>
<organism evidence="3 4">
    <name type="scientific">Obba rivulosa</name>
    <dbReference type="NCBI Taxonomy" id="1052685"/>
    <lineage>
        <taxon>Eukaryota</taxon>
        <taxon>Fungi</taxon>
        <taxon>Dikarya</taxon>
        <taxon>Basidiomycota</taxon>
        <taxon>Agaricomycotina</taxon>
        <taxon>Agaricomycetes</taxon>
        <taxon>Polyporales</taxon>
        <taxon>Gelatoporiaceae</taxon>
        <taxon>Obba</taxon>
    </lineage>
</organism>
<evidence type="ECO:0000256" key="2">
    <source>
        <dbReference type="ARBA" id="ARBA00008837"/>
    </source>
</evidence>
<dbReference type="OrthoDB" id="9995306at2759"/>
<evidence type="ECO:0000256" key="1">
    <source>
        <dbReference type="ARBA" id="ARBA00005043"/>
    </source>
</evidence>
<dbReference type="SUPFAM" id="SSF52540">
    <property type="entry name" value="P-loop containing nucleoside triphosphate hydrolases"/>
    <property type="match status" value="1"/>
</dbReference>
<dbReference type="Pfam" id="PF09807">
    <property type="entry name" value="ELP6"/>
    <property type="match status" value="1"/>
</dbReference>
<comment type="pathway">
    <text evidence="1">tRNA modification; 5-methoxycarbonylmethyl-2-thiouridine-tRNA biosynthesis.</text>
</comment>
<evidence type="ECO:0000313" key="4">
    <source>
        <dbReference type="Proteomes" id="UP000250043"/>
    </source>
</evidence>
<gene>
    <name evidence="3" type="ORF">OBBRIDRAFT_794652</name>
</gene>
<sequence length="244" mass="26332">MSSASFPPARLPLPRELLLITDELQSPADFLLFRGVFAHLKDTKNARCVVASVSGDETIWRAMAGKMSVNYAQCLASQRLVYLDAMAHADVGAMSPSLVSLFRALQDTLDAQLSDPDAPTLLVLDDIAALEWMGVSELEVSRFARAIYALCRKTNAALILRHHVVTPGEPDDLLRHLLQLCTYHLDVFPLSSGRSGAVHGQIALHTGPGVAGSHKLITRTAALQYRLTDSGAVFFDRGTGGGVL</sequence>